<keyword evidence="1" id="KW-0472">Membrane</keyword>
<evidence type="ECO:0000256" key="1">
    <source>
        <dbReference type="SAM" id="Phobius"/>
    </source>
</evidence>
<organism evidence="2 3">
    <name type="scientific">Anopheles atroparvus</name>
    <name type="common">European mosquito</name>
    <dbReference type="NCBI Taxonomy" id="41427"/>
    <lineage>
        <taxon>Eukaryota</taxon>
        <taxon>Metazoa</taxon>
        <taxon>Ecdysozoa</taxon>
        <taxon>Arthropoda</taxon>
        <taxon>Hexapoda</taxon>
        <taxon>Insecta</taxon>
        <taxon>Pterygota</taxon>
        <taxon>Neoptera</taxon>
        <taxon>Endopterygota</taxon>
        <taxon>Diptera</taxon>
        <taxon>Nematocera</taxon>
        <taxon>Culicoidea</taxon>
        <taxon>Culicidae</taxon>
        <taxon>Anophelinae</taxon>
        <taxon>Anopheles</taxon>
    </lineage>
</organism>
<keyword evidence="1" id="KW-0812">Transmembrane</keyword>
<accession>A0AAG5D6S8</accession>
<name>A0AAG5D6S8_ANOAO</name>
<sequence>TVEYCIRLLISQLRFTLSFTSISIALNFEFLLLVCMIIEMDCLIQQRITNSFSVKTENRKHFYYG</sequence>
<keyword evidence="1" id="KW-1133">Transmembrane helix</keyword>
<dbReference type="AlphaFoldDB" id="A0AAG5D6S8"/>
<evidence type="ECO:0000313" key="2">
    <source>
        <dbReference type="EnsemblMetazoa" id="ENSAATROPP006338"/>
    </source>
</evidence>
<keyword evidence="3" id="KW-1185">Reference proteome</keyword>
<dbReference type="EnsemblMetazoa" id="ENSAATROPT007058">
    <property type="protein sequence ID" value="ENSAATROPP006338"/>
    <property type="gene ID" value="ENSAATROPG005751"/>
</dbReference>
<reference evidence="2" key="1">
    <citation type="submission" date="2024-04" db="UniProtKB">
        <authorList>
            <consortium name="EnsemblMetazoa"/>
        </authorList>
    </citation>
    <scope>IDENTIFICATION</scope>
    <source>
        <strain evidence="2">EBRO</strain>
    </source>
</reference>
<proteinExistence type="predicted"/>
<protein>
    <submittedName>
        <fullName evidence="2">Uncharacterized protein</fullName>
    </submittedName>
</protein>
<feature type="transmembrane region" description="Helical" evidence="1">
    <location>
        <begin position="17"/>
        <end position="38"/>
    </location>
</feature>
<evidence type="ECO:0000313" key="3">
    <source>
        <dbReference type="Proteomes" id="UP000075880"/>
    </source>
</evidence>
<dbReference type="Proteomes" id="UP000075880">
    <property type="component" value="Unassembled WGS sequence"/>
</dbReference>